<evidence type="ECO:0000313" key="2">
    <source>
        <dbReference type="EMBL" id="TRO83411.1"/>
    </source>
</evidence>
<feature type="domain" description="THIF-type NAD/FAD binding fold" evidence="1">
    <location>
        <begin position="12"/>
        <end position="259"/>
    </location>
</feature>
<dbReference type="SUPFAM" id="SSF69572">
    <property type="entry name" value="Activating enzymes of the ubiquitin-like proteins"/>
    <property type="match status" value="1"/>
</dbReference>
<dbReference type="CDD" id="cd01483">
    <property type="entry name" value="E1_enzyme_family"/>
    <property type="match status" value="1"/>
</dbReference>
<organism evidence="2 3">
    <name type="scientific">Trichloromonas acetexigens</name>
    <dbReference type="NCBI Taxonomy" id="38815"/>
    <lineage>
        <taxon>Bacteria</taxon>
        <taxon>Pseudomonadati</taxon>
        <taxon>Thermodesulfobacteriota</taxon>
        <taxon>Desulfuromonadia</taxon>
        <taxon>Desulfuromonadales</taxon>
        <taxon>Trichloromonadaceae</taxon>
        <taxon>Trichloromonas</taxon>
    </lineage>
</organism>
<dbReference type="GO" id="GO:0008641">
    <property type="term" value="F:ubiquitin-like modifier activating enzyme activity"/>
    <property type="evidence" value="ECO:0007669"/>
    <property type="project" value="InterPro"/>
</dbReference>
<evidence type="ECO:0000259" key="1">
    <source>
        <dbReference type="Pfam" id="PF00899"/>
    </source>
</evidence>
<dbReference type="InterPro" id="IPR035985">
    <property type="entry name" value="Ubiquitin-activating_enz"/>
</dbReference>
<name>A0A550JJL4_9BACT</name>
<proteinExistence type="predicted"/>
<dbReference type="PANTHER" id="PTHR43267">
    <property type="entry name" value="TRNA THREONYLCARBAMOYLADENOSINE DEHYDRATASE"/>
    <property type="match status" value="1"/>
</dbReference>
<dbReference type="EMBL" id="VJVV01000002">
    <property type="protein sequence ID" value="TRO83411.1"/>
    <property type="molecule type" value="Genomic_DNA"/>
</dbReference>
<dbReference type="Pfam" id="PF00899">
    <property type="entry name" value="ThiF"/>
    <property type="match status" value="1"/>
</dbReference>
<dbReference type="Proteomes" id="UP000317155">
    <property type="component" value="Unassembled WGS sequence"/>
</dbReference>
<reference evidence="2 3" key="1">
    <citation type="submission" date="2019-07" db="EMBL/GenBank/DDBJ databases">
        <title>Insights of Desulfuromonas acetexigens electromicrobiology.</title>
        <authorList>
            <person name="Katuri K."/>
            <person name="Sapireddy V."/>
            <person name="Shaw D.R."/>
            <person name="Saikaly P."/>
        </authorList>
    </citation>
    <scope>NUCLEOTIDE SEQUENCE [LARGE SCALE GENOMIC DNA]</scope>
    <source>
        <strain evidence="2 3">2873</strain>
    </source>
</reference>
<evidence type="ECO:0000313" key="3">
    <source>
        <dbReference type="Proteomes" id="UP000317155"/>
    </source>
</evidence>
<dbReference type="InterPro" id="IPR000594">
    <property type="entry name" value="ThiF_NAD_FAD-bd"/>
</dbReference>
<sequence length="289" mass="31470">MDIGSLIDNEFSRNIGLLTEGEQARLLNAKVAVAGAGGVGGIHLLTLARLGVGKFNIADLDVFEPVNISRQFGAFHSTCGRHKAEVLAEMIRDINPQAEITLFPQGVSAENIDDFLEGVEILVDGIEFFEIEIRRLVFNRARSKGIYAITAAPLGFGATLQVFSPQGMSFDDYFGIGDGMDELEKLAAFAAGLAPRPYHLRYLDRRKVNVKERKGPAVAPACTLAAALVATEVVKILTGKGTVRPVPHYLQIDMLLGKMHRGYVWGGGKNPLQRIVRHFVLKAMRQASS</sequence>
<dbReference type="NCBIfam" id="NF006077">
    <property type="entry name" value="PRK08223.1"/>
    <property type="match status" value="1"/>
</dbReference>
<dbReference type="PANTHER" id="PTHR43267:SF1">
    <property type="entry name" value="TRNA THREONYLCARBAMOYLADENOSINE DEHYDRATASE"/>
    <property type="match status" value="1"/>
</dbReference>
<dbReference type="AlphaFoldDB" id="A0A550JJL4"/>
<dbReference type="OrthoDB" id="272552at2"/>
<accession>A0A550JJL4</accession>
<dbReference type="InterPro" id="IPR045886">
    <property type="entry name" value="ThiF/MoeB/HesA"/>
</dbReference>
<dbReference type="Gene3D" id="3.40.50.720">
    <property type="entry name" value="NAD(P)-binding Rossmann-like Domain"/>
    <property type="match status" value="1"/>
</dbReference>
<protein>
    <submittedName>
        <fullName evidence="2">Thiamine biosynthesis protein ThiF</fullName>
    </submittedName>
</protein>
<dbReference type="GO" id="GO:0061503">
    <property type="term" value="F:tRNA threonylcarbamoyladenosine dehydratase"/>
    <property type="evidence" value="ECO:0007669"/>
    <property type="project" value="TreeGrafter"/>
</dbReference>
<comment type="caution">
    <text evidence="2">The sequence shown here is derived from an EMBL/GenBank/DDBJ whole genome shotgun (WGS) entry which is preliminary data.</text>
</comment>
<keyword evidence="3" id="KW-1185">Reference proteome</keyword>
<gene>
    <name evidence="2" type="ORF">FL622_04385</name>
</gene>
<dbReference type="GO" id="GO:0061504">
    <property type="term" value="P:cyclic threonylcarbamoyladenosine biosynthetic process"/>
    <property type="evidence" value="ECO:0007669"/>
    <property type="project" value="TreeGrafter"/>
</dbReference>